<keyword evidence="3" id="KW-1185">Reference proteome</keyword>
<dbReference type="PANTHER" id="PTHR30251:SF4">
    <property type="entry name" value="SLR1668 PROTEIN"/>
    <property type="match status" value="1"/>
</dbReference>
<protein>
    <submittedName>
        <fullName evidence="2">Pili assembly chaperone</fullName>
    </submittedName>
</protein>
<reference evidence="3" key="1">
    <citation type="journal article" date="2019" name="Int. J. Syst. Evol. Microbiol.">
        <title>The Global Catalogue of Microorganisms (GCM) 10K type strain sequencing project: providing services to taxonomists for standard genome sequencing and annotation.</title>
        <authorList>
            <consortium name="The Broad Institute Genomics Platform"/>
            <consortium name="The Broad Institute Genome Sequencing Center for Infectious Disease"/>
            <person name="Wu L."/>
            <person name="Ma J."/>
        </authorList>
    </citation>
    <scope>NUCLEOTIDE SEQUENCE [LARGE SCALE GENOMIC DNA]</scope>
    <source>
        <strain evidence="3">KCTC 42082</strain>
    </source>
</reference>
<name>A0ABQ3FII5_9GAMM</name>
<feature type="domain" description="Pili assembly chaperone N-terminal" evidence="1">
    <location>
        <begin position="39"/>
        <end position="149"/>
    </location>
</feature>
<organism evidence="2 3">
    <name type="scientific">Kushneria pakistanensis</name>
    <dbReference type="NCBI Taxonomy" id="1508770"/>
    <lineage>
        <taxon>Bacteria</taxon>
        <taxon>Pseudomonadati</taxon>
        <taxon>Pseudomonadota</taxon>
        <taxon>Gammaproteobacteria</taxon>
        <taxon>Oceanospirillales</taxon>
        <taxon>Halomonadaceae</taxon>
        <taxon>Kushneria</taxon>
    </lineage>
</organism>
<dbReference type="Pfam" id="PF00345">
    <property type="entry name" value="PapD_N"/>
    <property type="match status" value="1"/>
</dbReference>
<dbReference type="InterPro" id="IPR016147">
    <property type="entry name" value="Pili_assmbl_chaperone_N"/>
</dbReference>
<dbReference type="EMBL" id="BMZM01000002">
    <property type="protein sequence ID" value="GHC25726.1"/>
    <property type="molecule type" value="Genomic_DNA"/>
</dbReference>
<dbReference type="SUPFAM" id="SSF49354">
    <property type="entry name" value="PapD-like"/>
    <property type="match status" value="1"/>
</dbReference>
<dbReference type="Gene3D" id="2.60.40.10">
    <property type="entry name" value="Immunoglobulins"/>
    <property type="match status" value="1"/>
</dbReference>
<accession>A0ABQ3FII5</accession>
<dbReference type="RefSeq" id="WP_189517340.1">
    <property type="nucleotide sequence ID" value="NZ_BMZM01000002.1"/>
</dbReference>
<comment type="caution">
    <text evidence="2">The sequence shown here is derived from an EMBL/GenBank/DDBJ whole genome shotgun (WGS) entry which is preliminary data.</text>
</comment>
<dbReference type="InterPro" id="IPR050643">
    <property type="entry name" value="Periplasmic_pilus_chap"/>
</dbReference>
<dbReference type="InterPro" id="IPR013783">
    <property type="entry name" value="Ig-like_fold"/>
</dbReference>
<evidence type="ECO:0000313" key="3">
    <source>
        <dbReference type="Proteomes" id="UP000604243"/>
    </source>
</evidence>
<dbReference type="InterPro" id="IPR008962">
    <property type="entry name" value="PapD-like_sf"/>
</dbReference>
<proteinExistence type="predicted"/>
<dbReference type="PANTHER" id="PTHR30251">
    <property type="entry name" value="PILUS ASSEMBLY CHAPERONE"/>
    <property type="match status" value="1"/>
</dbReference>
<gene>
    <name evidence="2" type="ORF">GCM10010082_18380</name>
</gene>
<evidence type="ECO:0000259" key="1">
    <source>
        <dbReference type="Pfam" id="PF00345"/>
    </source>
</evidence>
<sequence>MTRILTGLLTAVVLSSLWLTAPVTQAASSILIWPINPVLSAGQGTRPLWLENQANMPATLQIRILRWQQLQHHDSYQPQEEVLPSPPIVTIAPGDRQLVRLTLAGAAPDAGEQAYRILIDEIPDAQQQAYEAQGSRVNFRMRYSVPLFVTSGEAPEDAERVAQALRWEVIKEGNKRYLRVHNDSRNHARLTRVQMDSAMLAEGLLGYVLANASHQWPLPDNMRAGENLTATVNGAEPIKLRHVEL</sequence>
<dbReference type="Proteomes" id="UP000604243">
    <property type="component" value="Unassembled WGS sequence"/>
</dbReference>
<evidence type="ECO:0000313" key="2">
    <source>
        <dbReference type="EMBL" id="GHC25726.1"/>
    </source>
</evidence>